<evidence type="ECO:0008006" key="3">
    <source>
        <dbReference type="Google" id="ProtNLM"/>
    </source>
</evidence>
<accession>A0ABP8H0Q9</accession>
<evidence type="ECO:0000313" key="1">
    <source>
        <dbReference type="EMBL" id="GAA4332731.1"/>
    </source>
</evidence>
<dbReference type="Gene3D" id="3.40.720.10">
    <property type="entry name" value="Alkaline Phosphatase, subunit A"/>
    <property type="match status" value="1"/>
</dbReference>
<dbReference type="Pfam" id="PF01663">
    <property type="entry name" value="Phosphodiest"/>
    <property type="match status" value="1"/>
</dbReference>
<dbReference type="EMBL" id="BAABGY010000007">
    <property type="protein sequence ID" value="GAA4332731.1"/>
    <property type="molecule type" value="Genomic_DNA"/>
</dbReference>
<sequence length="375" mass="41688">MKLGMVLGLLVLWGTSLGSADSRIKDEPNGQNLVIITLDGFRWQELFEGADADLISDPAWTQDTAYTKALYWHADPAVRRERLMPFFWNVIAKRGQLHGNRKVGSHVNTKNFYQISYPGYNEIFTGIADPFISTNKKVRNKNRNFLEHLNAMPAYAGKVAAFASWDAFPFILNRERGGFFLNAGHEAVAESSSEVAPLNAISAHNSEGDRVTRDDRITFLSALDFVKRRQPKVLFLGLSGTDDAGHEKSYDRYLKSAAEADRMIAELWALLQSMPQYRDNTTLLVTTDHGRGASDKLWYNHGFFIGGSSQTWMALLGPSVKPLGEYRGNSQLYQKHISGTMGYLLGVKSWSGGMLPKSLFLPATPQASSEAIAGK</sequence>
<comment type="caution">
    <text evidence="1">The sequence shown here is derived from an EMBL/GenBank/DDBJ whole genome shotgun (WGS) entry which is preliminary data.</text>
</comment>
<gene>
    <name evidence="1" type="ORF">GCM10023184_25530</name>
</gene>
<dbReference type="InterPro" id="IPR002591">
    <property type="entry name" value="Phosphodiest/P_Trfase"/>
</dbReference>
<name>A0ABP8H0Q9_9BACT</name>
<dbReference type="SUPFAM" id="SSF53649">
    <property type="entry name" value="Alkaline phosphatase-like"/>
    <property type="match status" value="1"/>
</dbReference>
<reference evidence="2" key="1">
    <citation type="journal article" date="2019" name="Int. J. Syst. Evol. Microbiol.">
        <title>The Global Catalogue of Microorganisms (GCM) 10K type strain sequencing project: providing services to taxonomists for standard genome sequencing and annotation.</title>
        <authorList>
            <consortium name="The Broad Institute Genomics Platform"/>
            <consortium name="The Broad Institute Genome Sequencing Center for Infectious Disease"/>
            <person name="Wu L."/>
            <person name="Ma J."/>
        </authorList>
    </citation>
    <scope>NUCLEOTIDE SEQUENCE [LARGE SCALE GENOMIC DNA]</scope>
    <source>
        <strain evidence="2">JCM 17919</strain>
    </source>
</reference>
<evidence type="ECO:0000313" key="2">
    <source>
        <dbReference type="Proteomes" id="UP001501725"/>
    </source>
</evidence>
<protein>
    <recommendedName>
        <fullName evidence="3">Phosphoglyceromutase</fullName>
    </recommendedName>
</protein>
<proteinExistence type="predicted"/>
<organism evidence="1 2">
    <name type="scientific">Flaviaesturariibacter amylovorans</name>
    <dbReference type="NCBI Taxonomy" id="1084520"/>
    <lineage>
        <taxon>Bacteria</taxon>
        <taxon>Pseudomonadati</taxon>
        <taxon>Bacteroidota</taxon>
        <taxon>Chitinophagia</taxon>
        <taxon>Chitinophagales</taxon>
        <taxon>Chitinophagaceae</taxon>
        <taxon>Flaviaestuariibacter</taxon>
    </lineage>
</organism>
<dbReference type="Proteomes" id="UP001501725">
    <property type="component" value="Unassembled WGS sequence"/>
</dbReference>
<keyword evidence="2" id="KW-1185">Reference proteome</keyword>
<dbReference type="RefSeq" id="WP_345256135.1">
    <property type="nucleotide sequence ID" value="NZ_BAABGY010000007.1"/>
</dbReference>
<dbReference type="InterPro" id="IPR017850">
    <property type="entry name" value="Alkaline_phosphatase_core_sf"/>
</dbReference>